<accession>A0A1E1MWV5</accession>
<gene>
    <name evidence="1" type="ORF">RSE6_14853</name>
</gene>
<reference evidence="2" key="1">
    <citation type="submission" date="2016-03" db="EMBL/GenBank/DDBJ databases">
        <authorList>
            <person name="Guldener U."/>
        </authorList>
    </citation>
    <scope>NUCLEOTIDE SEQUENCE [LARGE SCALE GENOMIC DNA]</scope>
</reference>
<dbReference type="Proteomes" id="UP000177625">
    <property type="component" value="Unassembled WGS sequence"/>
</dbReference>
<evidence type="ECO:0000313" key="1">
    <source>
        <dbReference type="EMBL" id="CZT53355.1"/>
    </source>
</evidence>
<dbReference type="EMBL" id="FJVC01000726">
    <property type="protein sequence ID" value="CZT53355.1"/>
    <property type="molecule type" value="Genomic_DNA"/>
</dbReference>
<evidence type="ECO:0000313" key="2">
    <source>
        <dbReference type="Proteomes" id="UP000177625"/>
    </source>
</evidence>
<name>A0A1E1MWV5_RHYSE</name>
<organism evidence="1 2">
    <name type="scientific">Rhynchosporium secalis</name>
    <name type="common">Barley scald fungus</name>
    <dbReference type="NCBI Taxonomy" id="38038"/>
    <lineage>
        <taxon>Eukaryota</taxon>
        <taxon>Fungi</taxon>
        <taxon>Dikarya</taxon>
        <taxon>Ascomycota</taxon>
        <taxon>Pezizomycotina</taxon>
        <taxon>Leotiomycetes</taxon>
        <taxon>Helotiales</taxon>
        <taxon>Ploettnerulaceae</taxon>
        <taxon>Rhynchosporium</taxon>
    </lineage>
</organism>
<keyword evidence="2" id="KW-1185">Reference proteome</keyword>
<proteinExistence type="predicted"/>
<sequence>MYNATDHSHENKTRELSNIYQNKGIQIHIPRQYFSWMNVVVDAYNARIYESNVADHETSARFESWNSTGDLMNEPGILIWTLAILLEGIDLLRWPALMFGDEIFCGNDLPREDRDVLELTFLVDAIPASLYAVNNMHPFLLPRNVYMSFLYDTSEEDTRHIKPNIQAIPHLKLRPYIPRLDAELLLRARSKLNQYLVVDPGHQFVHK</sequence>
<protein>
    <submittedName>
        <fullName evidence="1">Uncharacterized protein</fullName>
    </submittedName>
</protein>
<dbReference type="AlphaFoldDB" id="A0A1E1MWV5"/>